<dbReference type="RefSeq" id="WP_369947873.1">
    <property type="nucleotide sequence ID" value="NZ_JBCLSH010000004.1"/>
</dbReference>
<dbReference type="InterPro" id="IPR003439">
    <property type="entry name" value="ABC_transporter-like_ATP-bd"/>
</dbReference>
<sequence length="223" mass="25345">MIEIKDMEKSYGEKIIFDKINLQIPENQFVVVYGPSGSGKSTLLNIIGMIDDYDKGSYYLFGKFAPIVNSKKSLLYRRNKISYLFQNFALIEDESIEQNLKTALFYTKLTSKKKREKIREVLKQVNIDHPLKTKVFRLSGGEKQRIALARALLKKSELILADEPTGSLDIENRNIMLNLLSNEVTKGKTVIIVTHDPFIRKISDYVIELDGEGAIVNSGPIIN</sequence>
<dbReference type="SUPFAM" id="SSF52540">
    <property type="entry name" value="P-loop containing nucleoside triphosphate hydrolases"/>
    <property type="match status" value="1"/>
</dbReference>
<dbReference type="Proteomes" id="UP001565283">
    <property type="component" value="Unassembled WGS sequence"/>
</dbReference>
<evidence type="ECO:0000259" key="3">
    <source>
        <dbReference type="PROSITE" id="PS50893"/>
    </source>
</evidence>
<dbReference type="PROSITE" id="PS50893">
    <property type="entry name" value="ABC_TRANSPORTER_2"/>
    <property type="match status" value="1"/>
</dbReference>
<dbReference type="InterPro" id="IPR003593">
    <property type="entry name" value="AAA+_ATPase"/>
</dbReference>
<evidence type="ECO:0000256" key="1">
    <source>
        <dbReference type="ARBA" id="ARBA00022741"/>
    </source>
</evidence>
<keyword evidence="5" id="KW-1185">Reference proteome</keyword>
<dbReference type="NCBIfam" id="TIGR03608">
    <property type="entry name" value="L_ocin_972_ABC"/>
    <property type="match status" value="1"/>
</dbReference>
<dbReference type="InterPro" id="IPR027417">
    <property type="entry name" value="P-loop_NTPase"/>
</dbReference>
<proteinExistence type="predicted"/>
<dbReference type="PROSITE" id="PS00211">
    <property type="entry name" value="ABC_TRANSPORTER_1"/>
    <property type="match status" value="1"/>
</dbReference>
<dbReference type="Pfam" id="PF00005">
    <property type="entry name" value="ABC_tran"/>
    <property type="match status" value="1"/>
</dbReference>
<keyword evidence="2" id="KW-0067">ATP-binding</keyword>
<comment type="caution">
    <text evidence="4">The sequence shown here is derived from an EMBL/GenBank/DDBJ whole genome shotgun (WGS) entry which is preliminary data.</text>
</comment>
<organism evidence="4 5">
    <name type="scientific">Lactococcus ileimucosae</name>
    <dbReference type="NCBI Taxonomy" id="2941329"/>
    <lineage>
        <taxon>Bacteria</taxon>
        <taxon>Bacillati</taxon>
        <taxon>Bacillota</taxon>
        <taxon>Bacilli</taxon>
        <taxon>Lactobacillales</taxon>
        <taxon>Streptococcaceae</taxon>
        <taxon>Lactococcus</taxon>
    </lineage>
</organism>
<evidence type="ECO:0000313" key="4">
    <source>
        <dbReference type="EMBL" id="MEY8443084.1"/>
    </source>
</evidence>
<dbReference type="InterPro" id="IPR017871">
    <property type="entry name" value="ABC_transporter-like_CS"/>
</dbReference>
<feature type="domain" description="ABC transporter" evidence="3">
    <location>
        <begin position="2"/>
        <end position="222"/>
    </location>
</feature>
<accession>A0ABV4D281</accession>
<gene>
    <name evidence="4" type="ORF">AALA52_02250</name>
</gene>
<dbReference type="PANTHER" id="PTHR42798:SF2">
    <property type="entry name" value="ABC TRANSPORTER ATP-BINDING PROTEIN MG467-RELATED"/>
    <property type="match status" value="1"/>
</dbReference>
<dbReference type="PANTHER" id="PTHR42798">
    <property type="entry name" value="LIPOPROTEIN-RELEASING SYSTEM ATP-BINDING PROTEIN LOLD"/>
    <property type="match status" value="1"/>
</dbReference>
<protein>
    <submittedName>
        <fullName evidence="4">Bacteriocin export ABC transporter</fullName>
    </submittedName>
</protein>
<evidence type="ECO:0000313" key="5">
    <source>
        <dbReference type="Proteomes" id="UP001565283"/>
    </source>
</evidence>
<dbReference type="EMBL" id="JBCLSH010000004">
    <property type="protein sequence ID" value="MEY8443084.1"/>
    <property type="molecule type" value="Genomic_DNA"/>
</dbReference>
<dbReference type="InterPro" id="IPR019895">
    <property type="entry name" value="L_ocin_972_ABC"/>
</dbReference>
<dbReference type="SMART" id="SM00382">
    <property type="entry name" value="AAA"/>
    <property type="match status" value="1"/>
</dbReference>
<dbReference type="Gene3D" id="3.40.50.300">
    <property type="entry name" value="P-loop containing nucleotide triphosphate hydrolases"/>
    <property type="match status" value="1"/>
</dbReference>
<evidence type="ECO:0000256" key="2">
    <source>
        <dbReference type="ARBA" id="ARBA00022840"/>
    </source>
</evidence>
<name>A0ABV4D281_9LACT</name>
<reference evidence="4 5" key="1">
    <citation type="submission" date="2024-03" db="EMBL/GenBank/DDBJ databases">
        <title>Mouse gut bacterial collection (mGBC) of GemPharmatech.</title>
        <authorList>
            <person name="He Y."/>
            <person name="Dong L."/>
            <person name="Wu D."/>
            <person name="Gao X."/>
            <person name="Lin Z."/>
        </authorList>
    </citation>
    <scope>NUCLEOTIDE SEQUENCE [LARGE SCALE GENOMIC DNA]</scope>
    <source>
        <strain evidence="4 5">61-15</strain>
    </source>
</reference>
<keyword evidence="1" id="KW-0547">Nucleotide-binding</keyword>